<comment type="function">
    <text evidence="9">Component of the signal peptidase complex (SPC) which catalyzes the cleavage of N-terminal signal sequences from nascent proteins as they are translocated into the lumen of the endoplasmic reticulum. Dispensable for SPC enzymatic activity.</text>
</comment>
<evidence type="ECO:0000256" key="5">
    <source>
        <dbReference type="ARBA" id="ARBA00022824"/>
    </source>
</evidence>
<dbReference type="GO" id="GO:0045047">
    <property type="term" value="P:protein targeting to ER"/>
    <property type="evidence" value="ECO:0007669"/>
    <property type="project" value="TreeGrafter"/>
</dbReference>
<evidence type="ECO:0000256" key="10">
    <source>
        <dbReference type="SAM" id="MobiDB-lite"/>
    </source>
</evidence>
<dbReference type="InterPro" id="IPR009542">
    <property type="entry name" value="Spc1/SPCS1"/>
</dbReference>
<organism evidence="12">
    <name type="scientific">Arion vulgaris</name>
    <dbReference type="NCBI Taxonomy" id="1028688"/>
    <lineage>
        <taxon>Eukaryota</taxon>
        <taxon>Metazoa</taxon>
        <taxon>Spiralia</taxon>
        <taxon>Lophotrochozoa</taxon>
        <taxon>Mollusca</taxon>
        <taxon>Gastropoda</taxon>
        <taxon>Heterobranchia</taxon>
        <taxon>Euthyneura</taxon>
        <taxon>Panpulmonata</taxon>
        <taxon>Eupulmonata</taxon>
        <taxon>Stylommatophora</taxon>
        <taxon>Helicina</taxon>
        <taxon>Arionoidea</taxon>
        <taxon>Arionidae</taxon>
        <taxon>Arion</taxon>
    </lineage>
</organism>
<evidence type="ECO:0000256" key="7">
    <source>
        <dbReference type="ARBA" id="ARBA00023136"/>
    </source>
</evidence>
<feature type="compositionally biased region" description="Low complexity" evidence="10">
    <location>
        <begin position="101"/>
        <end position="110"/>
    </location>
</feature>
<dbReference type="GO" id="GO:0006465">
    <property type="term" value="P:signal peptide processing"/>
    <property type="evidence" value="ECO:0007669"/>
    <property type="project" value="InterPro"/>
</dbReference>
<evidence type="ECO:0000256" key="11">
    <source>
        <dbReference type="SAM" id="Phobius"/>
    </source>
</evidence>
<keyword evidence="4 11" id="KW-0812">Transmembrane</keyword>
<protein>
    <recommendedName>
        <fullName evidence="3">Signal peptidase complex subunit 1</fullName>
    </recommendedName>
    <alternativeName>
        <fullName evidence="8">Microsomal signal peptidase 12 kDa subunit</fullName>
    </alternativeName>
</protein>
<comment type="subcellular location">
    <subcellularLocation>
        <location evidence="1">Endoplasmic reticulum membrane</location>
        <topology evidence="1">Multi-pass membrane protein</topology>
    </subcellularLocation>
</comment>
<feature type="transmembrane region" description="Helical" evidence="11">
    <location>
        <begin position="55"/>
        <end position="76"/>
    </location>
</feature>
<keyword evidence="5" id="KW-0256">Endoplasmic reticulum</keyword>
<feature type="transmembrane region" description="Helical" evidence="11">
    <location>
        <begin position="30"/>
        <end position="48"/>
    </location>
</feature>
<name>A0A0B6Y5V2_9EUPU</name>
<feature type="region of interest" description="Disordered" evidence="10">
    <location>
        <begin position="86"/>
        <end position="118"/>
    </location>
</feature>
<accession>A0A0B6Y5V2</accession>
<evidence type="ECO:0000256" key="8">
    <source>
        <dbReference type="ARBA" id="ARBA00032913"/>
    </source>
</evidence>
<keyword evidence="6 11" id="KW-1133">Transmembrane helix</keyword>
<proteinExistence type="inferred from homology"/>
<evidence type="ECO:0000313" key="12">
    <source>
        <dbReference type="EMBL" id="CEK51529.1"/>
    </source>
</evidence>
<dbReference type="GO" id="GO:0005787">
    <property type="term" value="C:signal peptidase complex"/>
    <property type="evidence" value="ECO:0007669"/>
    <property type="project" value="InterPro"/>
</dbReference>
<dbReference type="AlphaFoldDB" id="A0A0B6Y5V2"/>
<dbReference type="Pfam" id="PF06645">
    <property type="entry name" value="SPC12"/>
    <property type="match status" value="1"/>
</dbReference>
<dbReference type="EMBL" id="HACG01004664">
    <property type="protein sequence ID" value="CEK51529.1"/>
    <property type="molecule type" value="Transcribed_RNA"/>
</dbReference>
<sequence length="118" mass="13602">MEYILPFVPEKIKNLPTHMDFDGQRRAEKYYQVIIIAFAVIGFIRGYITQQISDAIAFVFLGSLISSVLMLVPWGMYRRQPLNWQPARDEDGHPVNEASPVVPAVKQVQNKQKKKLKE</sequence>
<dbReference type="PANTHER" id="PTHR13202">
    <property type="entry name" value="MICROSOMAL SIGNAL PEPTIDASE 12 KDA SUBUNIT"/>
    <property type="match status" value="1"/>
</dbReference>
<reference evidence="12" key="1">
    <citation type="submission" date="2014-12" db="EMBL/GenBank/DDBJ databases">
        <title>Insight into the proteome of Arion vulgaris.</title>
        <authorList>
            <person name="Aradska J."/>
            <person name="Bulat T."/>
            <person name="Smidak R."/>
            <person name="Sarate P."/>
            <person name="Gangsoo J."/>
            <person name="Sialana F."/>
            <person name="Bilban M."/>
            <person name="Lubec G."/>
        </authorList>
    </citation>
    <scope>NUCLEOTIDE SEQUENCE</scope>
    <source>
        <tissue evidence="12">Skin</tissue>
    </source>
</reference>
<comment type="similarity">
    <text evidence="2">Belongs to the SPCS1 family.</text>
</comment>
<evidence type="ECO:0000256" key="3">
    <source>
        <dbReference type="ARBA" id="ARBA00017059"/>
    </source>
</evidence>
<gene>
    <name evidence="12" type="primary">ORF13652</name>
</gene>
<evidence type="ECO:0000256" key="1">
    <source>
        <dbReference type="ARBA" id="ARBA00004477"/>
    </source>
</evidence>
<evidence type="ECO:0000256" key="9">
    <source>
        <dbReference type="ARBA" id="ARBA00045204"/>
    </source>
</evidence>
<evidence type="ECO:0000256" key="4">
    <source>
        <dbReference type="ARBA" id="ARBA00022692"/>
    </source>
</evidence>
<evidence type="ECO:0000256" key="2">
    <source>
        <dbReference type="ARBA" id="ARBA00005245"/>
    </source>
</evidence>
<keyword evidence="7 11" id="KW-0472">Membrane</keyword>
<dbReference type="PANTHER" id="PTHR13202:SF0">
    <property type="entry name" value="SIGNAL PEPTIDASE COMPLEX SUBUNIT 1"/>
    <property type="match status" value="1"/>
</dbReference>
<evidence type="ECO:0000256" key="6">
    <source>
        <dbReference type="ARBA" id="ARBA00022989"/>
    </source>
</evidence>